<protein>
    <recommendedName>
        <fullName evidence="2">methylmalonate-semialdehyde dehydrogenase (CoA acylating)</fullName>
        <ecNumber evidence="2">1.2.1.27</ecNumber>
    </recommendedName>
</protein>
<feature type="domain" description="Aldehyde dehydrogenase" evidence="5">
    <location>
        <begin position="44"/>
        <end position="515"/>
    </location>
</feature>
<dbReference type="InterPro" id="IPR015590">
    <property type="entry name" value="Aldehyde_DH_dom"/>
</dbReference>
<comment type="similarity">
    <text evidence="1">Belongs to the aldehyde dehydrogenase family.</text>
</comment>
<dbReference type="PANTHER" id="PTHR43866">
    <property type="entry name" value="MALONATE-SEMIALDEHYDE DEHYDROGENASE"/>
    <property type="match status" value="1"/>
</dbReference>
<dbReference type="InterPro" id="IPR016160">
    <property type="entry name" value="Ald_DH_CS_CYS"/>
</dbReference>
<proteinExistence type="inferred from homology"/>
<dbReference type="AlphaFoldDB" id="A0ABD3P8K0"/>
<dbReference type="FunFam" id="3.40.309.10:FF:000002">
    <property type="entry name" value="Methylmalonate-semialdehyde dehydrogenase (Acylating)"/>
    <property type="match status" value="1"/>
</dbReference>
<dbReference type="InterPro" id="IPR010061">
    <property type="entry name" value="MeMal-semiAld_DH"/>
</dbReference>
<keyword evidence="4" id="KW-0520">NAD</keyword>
<dbReference type="Gene3D" id="3.40.605.10">
    <property type="entry name" value="Aldehyde Dehydrogenase, Chain A, domain 1"/>
    <property type="match status" value="1"/>
</dbReference>
<dbReference type="PROSITE" id="PS00070">
    <property type="entry name" value="ALDEHYDE_DEHYDR_CYS"/>
    <property type="match status" value="1"/>
</dbReference>
<dbReference type="InterPro" id="IPR016161">
    <property type="entry name" value="Ald_DH/histidinol_DH"/>
</dbReference>
<dbReference type="EC" id="1.2.1.27" evidence="2"/>
<dbReference type="EMBL" id="JALLPJ020000721">
    <property type="protein sequence ID" value="KAL3784584.1"/>
    <property type="molecule type" value="Genomic_DNA"/>
</dbReference>
<dbReference type="PANTHER" id="PTHR43866:SF3">
    <property type="entry name" value="METHYLMALONATE-SEMIALDEHYDE DEHYDROGENASE [ACYLATING], MITOCHONDRIAL"/>
    <property type="match status" value="1"/>
</dbReference>
<organism evidence="6 7">
    <name type="scientific">Cyclotella atomus</name>
    <dbReference type="NCBI Taxonomy" id="382360"/>
    <lineage>
        <taxon>Eukaryota</taxon>
        <taxon>Sar</taxon>
        <taxon>Stramenopiles</taxon>
        <taxon>Ochrophyta</taxon>
        <taxon>Bacillariophyta</taxon>
        <taxon>Coscinodiscophyceae</taxon>
        <taxon>Thalassiosirophycidae</taxon>
        <taxon>Stephanodiscales</taxon>
        <taxon>Stephanodiscaceae</taxon>
        <taxon>Cyclotella</taxon>
    </lineage>
</organism>
<evidence type="ECO:0000313" key="6">
    <source>
        <dbReference type="EMBL" id="KAL3784584.1"/>
    </source>
</evidence>
<dbReference type="FunFam" id="3.40.605.10:FF:000003">
    <property type="entry name" value="Methylmalonate-semialdehyde dehydrogenase [acylating]"/>
    <property type="match status" value="1"/>
</dbReference>
<dbReference type="CDD" id="cd07085">
    <property type="entry name" value="ALDH_F6_MMSDH"/>
    <property type="match status" value="1"/>
</dbReference>
<accession>A0ABD3P8K0</accession>
<keyword evidence="3" id="KW-0560">Oxidoreductase</keyword>
<dbReference type="InterPro" id="IPR016162">
    <property type="entry name" value="Ald_DH_N"/>
</dbReference>
<evidence type="ECO:0000256" key="4">
    <source>
        <dbReference type="ARBA" id="ARBA00023027"/>
    </source>
</evidence>
<dbReference type="Proteomes" id="UP001530400">
    <property type="component" value="Unassembled WGS sequence"/>
</dbReference>
<gene>
    <name evidence="6" type="ORF">ACHAWO_007540</name>
</gene>
<comment type="caution">
    <text evidence="6">The sequence shown here is derived from an EMBL/GenBank/DDBJ whole genome shotgun (WGS) entry which is preliminary data.</text>
</comment>
<evidence type="ECO:0000256" key="1">
    <source>
        <dbReference type="ARBA" id="ARBA00009986"/>
    </source>
</evidence>
<dbReference type="Gene3D" id="3.40.309.10">
    <property type="entry name" value="Aldehyde Dehydrogenase, Chain A, domain 2"/>
    <property type="match status" value="1"/>
</dbReference>
<sequence length="537" mass="57462">MLRTRLLKSPTTAPWLSTISNNAIPTIKNYINGQFITPLSTSDDPIHIYDPSTNRHLANIISSQSCTSKAIEAASAAYPSWSSTPVQIRQRFMLEYAHVLHKKEVREEIAHWITLEMGKTSVDAMGDVWRGLEVVEAASRVGSEMLGDSLQNLSSGLDTISYRVPLGVCAGIAPFNFPAMIPLWMFPIAIATGNTYVLKPTEKAPSAALLLASILHDLGLPPGVLNIVNGGKECVDELITHPNVKAVSFVGSNTAGEYIHDVGSRHGKRVQANLGAKNHATVMMNDSNRASAIKALVGAAFGAAGQRCMALSVVILVGDVDTAKSWVDEMASEAKKLKVGNGFADGVDVGPMISKDAKSRAETIIQQSIDQEASCPLDGRGVIVEGYEHGNFLAPTIIHLNESDHIDSSEAITNPAYTEEIFGPVLTVMTVPTLEDAIKITNSNAYGNGCAIFTSNGAAARKYQFEIEAGQVGINVPIPVPLPFFSFTGNKASIRGDVNFYGKSGVNFFTQLKTVTSNWQYEGGDLGGVSMPVLGKK</sequence>
<evidence type="ECO:0000256" key="2">
    <source>
        <dbReference type="ARBA" id="ARBA00013048"/>
    </source>
</evidence>
<dbReference type="GO" id="GO:0004491">
    <property type="term" value="F:methylmalonate-semialdehyde dehydrogenase (acylating, NAD) activity"/>
    <property type="evidence" value="ECO:0007669"/>
    <property type="project" value="UniProtKB-EC"/>
</dbReference>
<evidence type="ECO:0000313" key="7">
    <source>
        <dbReference type="Proteomes" id="UP001530400"/>
    </source>
</evidence>
<evidence type="ECO:0000259" key="5">
    <source>
        <dbReference type="Pfam" id="PF00171"/>
    </source>
</evidence>
<keyword evidence="7" id="KW-1185">Reference proteome</keyword>
<dbReference type="Pfam" id="PF00171">
    <property type="entry name" value="Aldedh"/>
    <property type="match status" value="1"/>
</dbReference>
<evidence type="ECO:0000256" key="3">
    <source>
        <dbReference type="ARBA" id="ARBA00023002"/>
    </source>
</evidence>
<dbReference type="InterPro" id="IPR016163">
    <property type="entry name" value="Ald_DH_C"/>
</dbReference>
<dbReference type="SUPFAM" id="SSF53720">
    <property type="entry name" value="ALDH-like"/>
    <property type="match status" value="1"/>
</dbReference>
<name>A0ABD3P8K0_9STRA</name>
<reference evidence="6 7" key="1">
    <citation type="submission" date="2024-10" db="EMBL/GenBank/DDBJ databases">
        <title>Updated reference genomes for cyclostephanoid diatoms.</title>
        <authorList>
            <person name="Roberts W.R."/>
            <person name="Alverson A.J."/>
        </authorList>
    </citation>
    <scope>NUCLEOTIDE SEQUENCE [LARGE SCALE GENOMIC DNA]</scope>
    <source>
        <strain evidence="6 7">AJA010-31</strain>
    </source>
</reference>
<dbReference type="NCBIfam" id="TIGR01722">
    <property type="entry name" value="MMSDH"/>
    <property type="match status" value="1"/>
</dbReference>